<name>A0AAY4B673_9TELE</name>
<evidence type="ECO:0000256" key="2">
    <source>
        <dbReference type="ARBA" id="ARBA00008124"/>
    </source>
</evidence>
<evidence type="ECO:0000256" key="1">
    <source>
        <dbReference type="ARBA" id="ARBA00004323"/>
    </source>
</evidence>
<dbReference type="InterPro" id="IPR027417">
    <property type="entry name" value="P-loop_NTPase"/>
</dbReference>
<keyword evidence="5" id="KW-0735">Signal-anchor</keyword>
<keyword evidence="9" id="KW-0325">Glycoprotein</keyword>
<keyword evidence="3" id="KW-0808">Transferase</keyword>
<dbReference type="AlphaFoldDB" id="A0AAY4B673"/>
<sequence length="429" mass="50879">GFRNMLHLRGTPPMPLVQKFIMGALLTCIMMVFYCFSAKQAQMNVQMVSHGTPCIQSEKQNDFNISQRTKGQERSCVAKVNLMFMKTHKTASSTLLNILLRFGQKHRLKIALPNGRNDFMYPSPFLCSHVKDYRPGKCFNLICNHMRFNGPEVDKLLPGDAVYFTILKNPADLFESSFHYYHRLVPFTWQIPGDNKLAEFLRDPRLYFTPAGYNSFYLRNLLFFDFGYDNNMEPEDPKVIKAIQNMDKRFQLVLMAEYFEESLILLKDILCWEMEDLLFFKLNVRKDSSVSQLSRELKIKALEWNGADWMLYQYFNATFWRKVEAYGHKRMQKDVRELRRRNAEMETVCIEGREAVEPKRIRDTNMMPWQPLGERSIMGYNMRNDIPPQYKESCRNMLTPEIQYLSDLGVNLWVTRLWGWFKDRFVWLF</sequence>
<keyword evidence="7" id="KW-0333">Golgi apparatus</keyword>
<comment type="subcellular location">
    <subcellularLocation>
        <location evidence="1">Golgi apparatus membrane</location>
        <topology evidence="1">Single-pass type II membrane protein</topology>
    </subcellularLocation>
</comment>
<reference evidence="11 12" key="1">
    <citation type="submission" date="2020-06" db="EMBL/GenBank/DDBJ databases">
        <authorList>
            <consortium name="Wellcome Sanger Institute Data Sharing"/>
        </authorList>
    </citation>
    <scope>NUCLEOTIDE SEQUENCE [LARGE SCALE GENOMIC DNA]</scope>
</reference>
<evidence type="ECO:0000256" key="9">
    <source>
        <dbReference type="ARBA" id="ARBA00023180"/>
    </source>
</evidence>
<evidence type="ECO:0000256" key="6">
    <source>
        <dbReference type="ARBA" id="ARBA00022989"/>
    </source>
</evidence>
<dbReference type="GO" id="GO:0001733">
    <property type="term" value="F:galactosylceramide sulfotransferase activity"/>
    <property type="evidence" value="ECO:0007669"/>
    <property type="project" value="InterPro"/>
</dbReference>
<evidence type="ECO:0000256" key="5">
    <source>
        <dbReference type="ARBA" id="ARBA00022968"/>
    </source>
</evidence>
<evidence type="ECO:0000256" key="4">
    <source>
        <dbReference type="ARBA" id="ARBA00022692"/>
    </source>
</evidence>
<evidence type="ECO:0000256" key="10">
    <source>
        <dbReference type="SAM" id="Phobius"/>
    </source>
</evidence>
<evidence type="ECO:0000313" key="11">
    <source>
        <dbReference type="Ensembl" id="ENSDCDP00010016484.1"/>
    </source>
</evidence>
<dbReference type="InterPro" id="IPR009729">
    <property type="entry name" value="Gal-3-0_sulfotransfrase"/>
</dbReference>
<keyword evidence="6 10" id="KW-1133">Transmembrane helix</keyword>
<dbReference type="Ensembl" id="ENSDCDT00010017493.1">
    <property type="protein sequence ID" value="ENSDCDP00010016484.1"/>
    <property type="gene ID" value="ENSDCDG00010007585.1"/>
</dbReference>
<keyword evidence="8 10" id="KW-0472">Membrane</keyword>
<keyword evidence="12" id="KW-1185">Reference proteome</keyword>
<dbReference type="Gene3D" id="3.40.50.300">
    <property type="entry name" value="P-loop containing nucleotide triphosphate hydrolases"/>
    <property type="match status" value="1"/>
</dbReference>
<reference evidence="11" key="2">
    <citation type="submission" date="2025-08" db="UniProtKB">
        <authorList>
            <consortium name="Ensembl"/>
        </authorList>
    </citation>
    <scope>IDENTIFICATION</scope>
</reference>
<evidence type="ECO:0008006" key="13">
    <source>
        <dbReference type="Google" id="ProtNLM"/>
    </source>
</evidence>
<evidence type="ECO:0000256" key="3">
    <source>
        <dbReference type="ARBA" id="ARBA00022679"/>
    </source>
</evidence>
<dbReference type="Pfam" id="PF06990">
    <property type="entry name" value="Gal-3-0_sulfotr"/>
    <property type="match status" value="1"/>
</dbReference>
<accession>A0AAY4B673</accession>
<organism evidence="11 12">
    <name type="scientific">Denticeps clupeoides</name>
    <name type="common">denticle herring</name>
    <dbReference type="NCBI Taxonomy" id="299321"/>
    <lineage>
        <taxon>Eukaryota</taxon>
        <taxon>Metazoa</taxon>
        <taxon>Chordata</taxon>
        <taxon>Craniata</taxon>
        <taxon>Vertebrata</taxon>
        <taxon>Euteleostomi</taxon>
        <taxon>Actinopterygii</taxon>
        <taxon>Neopterygii</taxon>
        <taxon>Teleostei</taxon>
        <taxon>Clupei</taxon>
        <taxon>Clupeiformes</taxon>
        <taxon>Denticipitoidei</taxon>
        <taxon>Denticipitidae</taxon>
        <taxon>Denticeps</taxon>
    </lineage>
</organism>
<dbReference type="GO" id="GO:0006682">
    <property type="term" value="P:galactosylceramide biosynthetic process"/>
    <property type="evidence" value="ECO:0007669"/>
    <property type="project" value="TreeGrafter"/>
</dbReference>
<dbReference type="PANTHER" id="PTHR14647">
    <property type="entry name" value="GALACTOSE-3-O-SULFOTRANSFERASE"/>
    <property type="match status" value="1"/>
</dbReference>
<protein>
    <recommendedName>
        <fullName evidence="13">Galactose-3-O-sulfotransferase 1</fullName>
    </recommendedName>
</protein>
<evidence type="ECO:0000313" key="12">
    <source>
        <dbReference type="Proteomes" id="UP000694580"/>
    </source>
</evidence>
<feature type="transmembrane region" description="Helical" evidence="10">
    <location>
        <begin position="20"/>
        <end position="37"/>
    </location>
</feature>
<gene>
    <name evidence="11" type="primary">gal3st1b</name>
</gene>
<comment type="similarity">
    <text evidence="2">Belongs to the galactose-3-O-sulfotransferase family.</text>
</comment>
<dbReference type="GeneTree" id="ENSGT00950000182923"/>
<dbReference type="SUPFAM" id="SSF52540">
    <property type="entry name" value="P-loop containing nucleoside triphosphate hydrolases"/>
    <property type="match status" value="1"/>
</dbReference>
<dbReference type="GO" id="GO:0000139">
    <property type="term" value="C:Golgi membrane"/>
    <property type="evidence" value="ECO:0007669"/>
    <property type="project" value="UniProtKB-SubCell"/>
</dbReference>
<dbReference type="FunFam" id="3.40.50.300:FF:000807">
    <property type="entry name" value="galactosylceramide sulfotransferase isoform X1"/>
    <property type="match status" value="1"/>
</dbReference>
<proteinExistence type="inferred from homology"/>
<dbReference type="Proteomes" id="UP000694580">
    <property type="component" value="Chromosome 5"/>
</dbReference>
<keyword evidence="4 10" id="KW-0812">Transmembrane</keyword>
<evidence type="ECO:0000256" key="8">
    <source>
        <dbReference type="ARBA" id="ARBA00023136"/>
    </source>
</evidence>
<dbReference type="PANTHER" id="PTHR14647:SF56">
    <property type="entry name" value="GALACTOSYLCERAMIDE SULFOTRANSFERASE"/>
    <property type="match status" value="1"/>
</dbReference>
<dbReference type="GO" id="GO:0042552">
    <property type="term" value="P:myelination"/>
    <property type="evidence" value="ECO:0007669"/>
    <property type="project" value="TreeGrafter"/>
</dbReference>
<reference evidence="11" key="3">
    <citation type="submission" date="2025-09" db="UniProtKB">
        <authorList>
            <consortium name="Ensembl"/>
        </authorList>
    </citation>
    <scope>IDENTIFICATION</scope>
</reference>
<evidence type="ECO:0000256" key="7">
    <source>
        <dbReference type="ARBA" id="ARBA00023034"/>
    </source>
</evidence>